<evidence type="ECO:0000256" key="4">
    <source>
        <dbReference type="RuleBase" id="RU000304"/>
    </source>
</evidence>
<dbReference type="Pfam" id="PF00069">
    <property type="entry name" value="Pkinase"/>
    <property type="match status" value="1"/>
</dbReference>
<name>A0A8S1S3R2_PAROT</name>
<organism evidence="6 7">
    <name type="scientific">Paramecium octaurelia</name>
    <dbReference type="NCBI Taxonomy" id="43137"/>
    <lineage>
        <taxon>Eukaryota</taxon>
        <taxon>Sar</taxon>
        <taxon>Alveolata</taxon>
        <taxon>Ciliophora</taxon>
        <taxon>Intramacronucleata</taxon>
        <taxon>Oligohymenophorea</taxon>
        <taxon>Peniculida</taxon>
        <taxon>Parameciidae</taxon>
        <taxon>Paramecium</taxon>
    </lineage>
</organism>
<dbReference type="InterPro" id="IPR017441">
    <property type="entry name" value="Protein_kinase_ATP_BS"/>
</dbReference>
<dbReference type="GO" id="GO:0005634">
    <property type="term" value="C:nucleus"/>
    <property type="evidence" value="ECO:0007669"/>
    <property type="project" value="TreeGrafter"/>
</dbReference>
<evidence type="ECO:0000259" key="5">
    <source>
        <dbReference type="PROSITE" id="PS50011"/>
    </source>
</evidence>
<keyword evidence="7" id="KW-1185">Reference proteome</keyword>
<evidence type="ECO:0000313" key="6">
    <source>
        <dbReference type="EMBL" id="CAD8134948.1"/>
    </source>
</evidence>
<dbReference type="InterPro" id="IPR000719">
    <property type="entry name" value="Prot_kinase_dom"/>
</dbReference>
<feature type="domain" description="Protein kinase" evidence="5">
    <location>
        <begin position="8"/>
        <end position="294"/>
    </location>
</feature>
<dbReference type="SMART" id="SM00220">
    <property type="entry name" value="S_TKc"/>
    <property type="match status" value="1"/>
</dbReference>
<gene>
    <name evidence="6" type="ORF">POCTA_138.1.T0060118</name>
</gene>
<proteinExistence type="inferred from homology"/>
<reference evidence="6" key="1">
    <citation type="submission" date="2021-01" db="EMBL/GenBank/DDBJ databases">
        <authorList>
            <consortium name="Genoscope - CEA"/>
            <person name="William W."/>
        </authorList>
    </citation>
    <scope>NUCLEOTIDE SEQUENCE</scope>
</reference>
<dbReference type="GO" id="GO:0004674">
    <property type="term" value="F:protein serine/threonine kinase activity"/>
    <property type="evidence" value="ECO:0007669"/>
    <property type="project" value="UniProtKB-KW"/>
</dbReference>
<evidence type="ECO:0000256" key="1">
    <source>
        <dbReference type="ARBA" id="ARBA00022741"/>
    </source>
</evidence>
<evidence type="ECO:0000313" key="7">
    <source>
        <dbReference type="Proteomes" id="UP000683925"/>
    </source>
</evidence>
<sequence>MSDILKRYIISRDLGVGRNSFVWLAKSRLENEYVAIKEFPRIKLSEQQNHPVALFFRNEKSFFDLINYMIESGITSRSQLKYISLSKEILSEWDATEVSHYIVLQLAKNGNLSDFLTEYPLPEKLAQGYIIQLAKAVKIMHGFNCAHMDIKLENVLLDENFLLKLTDFGLVVDANVDSNLINGTQSYMPPEVQTGQKYSPKMADIFSLGCAFLYLKTGLCLFGSERYVNMNNPDYVELLTQPEKFWANAVQSVEQARKIKITIEPKFKRLIENMLNIVPSKRPNIDQVLNDSYLTEQPETEEQILAEMKKQFNTYGLYRLNLISAAGDQVQATLGIMEIEQVGLNEFRFRNIHNDKNFERNVKKYFIQSISESHDMMFETNQTFEEVMRSKISMEEQQERKVTKYLVKNMSETCLLGVILELILDAITLYIIDVKGATQEKNQIKKSIRNQLKKRIEKVEKQNI</sequence>
<dbReference type="PANTHER" id="PTHR44167:SF24">
    <property type="entry name" value="SERINE_THREONINE-PROTEIN KINASE CHK2"/>
    <property type="match status" value="1"/>
</dbReference>
<keyword evidence="4" id="KW-0418">Kinase</keyword>
<dbReference type="PROSITE" id="PS00107">
    <property type="entry name" value="PROTEIN_KINASE_ATP"/>
    <property type="match status" value="1"/>
</dbReference>
<keyword evidence="2 3" id="KW-0067">ATP-binding</keyword>
<dbReference type="InterPro" id="IPR008271">
    <property type="entry name" value="Ser/Thr_kinase_AS"/>
</dbReference>
<comment type="similarity">
    <text evidence="4">Belongs to the protein kinase superfamily.</text>
</comment>
<comment type="caution">
    <text evidence="6">The sequence shown here is derived from an EMBL/GenBank/DDBJ whole genome shotgun (WGS) entry which is preliminary data.</text>
</comment>
<feature type="binding site" evidence="3">
    <location>
        <position position="37"/>
    </location>
    <ligand>
        <name>ATP</name>
        <dbReference type="ChEBI" id="CHEBI:30616"/>
    </ligand>
</feature>
<dbReference type="PANTHER" id="PTHR44167">
    <property type="entry name" value="OVARIAN-SPECIFIC SERINE/THREONINE-PROTEIN KINASE LOK-RELATED"/>
    <property type="match status" value="1"/>
</dbReference>
<dbReference type="GO" id="GO:0005524">
    <property type="term" value="F:ATP binding"/>
    <property type="evidence" value="ECO:0007669"/>
    <property type="project" value="UniProtKB-UniRule"/>
</dbReference>
<keyword evidence="4" id="KW-0808">Transferase</keyword>
<accession>A0A8S1S3R2</accession>
<protein>
    <recommendedName>
        <fullName evidence="5">Protein kinase domain-containing protein</fullName>
    </recommendedName>
</protein>
<keyword evidence="1 3" id="KW-0547">Nucleotide-binding</keyword>
<dbReference type="PROSITE" id="PS50011">
    <property type="entry name" value="PROTEIN_KINASE_DOM"/>
    <property type="match status" value="1"/>
</dbReference>
<dbReference type="Proteomes" id="UP000683925">
    <property type="component" value="Unassembled WGS sequence"/>
</dbReference>
<dbReference type="AlphaFoldDB" id="A0A8S1S3R2"/>
<dbReference type="GO" id="GO:0005737">
    <property type="term" value="C:cytoplasm"/>
    <property type="evidence" value="ECO:0007669"/>
    <property type="project" value="TreeGrafter"/>
</dbReference>
<dbReference type="PROSITE" id="PS00108">
    <property type="entry name" value="PROTEIN_KINASE_ST"/>
    <property type="match status" value="1"/>
</dbReference>
<dbReference type="EMBL" id="CAJJDP010000005">
    <property type="protein sequence ID" value="CAD8134948.1"/>
    <property type="molecule type" value="Genomic_DNA"/>
</dbReference>
<dbReference type="GO" id="GO:0044773">
    <property type="term" value="P:mitotic DNA damage checkpoint signaling"/>
    <property type="evidence" value="ECO:0007669"/>
    <property type="project" value="TreeGrafter"/>
</dbReference>
<evidence type="ECO:0000256" key="2">
    <source>
        <dbReference type="ARBA" id="ARBA00022840"/>
    </source>
</evidence>
<dbReference type="OMA" id="NEFRFRN"/>
<keyword evidence="4" id="KW-0723">Serine/threonine-protein kinase</keyword>
<dbReference type="OrthoDB" id="4062651at2759"/>
<evidence type="ECO:0000256" key="3">
    <source>
        <dbReference type="PROSITE-ProRule" id="PRU10141"/>
    </source>
</evidence>